<dbReference type="KEGG" id="bmei:Spa11_39100"/>
<organism evidence="2 3">
    <name type="scientific">Botrimarina mediterranea</name>
    <dbReference type="NCBI Taxonomy" id="2528022"/>
    <lineage>
        <taxon>Bacteria</taxon>
        <taxon>Pseudomonadati</taxon>
        <taxon>Planctomycetota</taxon>
        <taxon>Planctomycetia</taxon>
        <taxon>Pirellulales</taxon>
        <taxon>Lacipirellulaceae</taxon>
        <taxon>Botrimarina</taxon>
    </lineage>
</organism>
<reference evidence="2 3" key="1">
    <citation type="submission" date="2019-02" db="EMBL/GenBank/DDBJ databases">
        <title>Deep-cultivation of Planctomycetes and their phenomic and genomic characterization uncovers novel biology.</title>
        <authorList>
            <person name="Wiegand S."/>
            <person name="Jogler M."/>
            <person name="Boedeker C."/>
            <person name="Pinto D."/>
            <person name="Vollmers J."/>
            <person name="Rivas-Marin E."/>
            <person name="Kohn T."/>
            <person name="Peeters S.H."/>
            <person name="Heuer A."/>
            <person name="Rast P."/>
            <person name="Oberbeckmann S."/>
            <person name="Bunk B."/>
            <person name="Jeske O."/>
            <person name="Meyerdierks A."/>
            <person name="Storesund J.E."/>
            <person name="Kallscheuer N."/>
            <person name="Luecker S."/>
            <person name="Lage O.M."/>
            <person name="Pohl T."/>
            <person name="Merkel B.J."/>
            <person name="Hornburger P."/>
            <person name="Mueller R.-W."/>
            <person name="Bruemmer F."/>
            <person name="Labrenz M."/>
            <person name="Spormann A.M."/>
            <person name="Op den Camp H."/>
            <person name="Overmann J."/>
            <person name="Amann R."/>
            <person name="Jetten M.S.M."/>
            <person name="Mascher T."/>
            <person name="Medema M.H."/>
            <person name="Devos D.P."/>
            <person name="Kaster A.-K."/>
            <person name="Ovreas L."/>
            <person name="Rohde M."/>
            <person name="Galperin M.Y."/>
            <person name="Jogler C."/>
        </authorList>
    </citation>
    <scope>NUCLEOTIDE SEQUENCE [LARGE SCALE GENOMIC DNA]</scope>
    <source>
        <strain evidence="2 3">Spa11</strain>
    </source>
</reference>
<feature type="region of interest" description="Disordered" evidence="1">
    <location>
        <begin position="44"/>
        <end position="63"/>
    </location>
</feature>
<feature type="compositionally biased region" description="Basic residues" evidence="1">
    <location>
        <begin position="53"/>
        <end position="63"/>
    </location>
</feature>
<dbReference type="Proteomes" id="UP000316426">
    <property type="component" value="Chromosome"/>
</dbReference>
<accession>A0A518KD17</accession>
<dbReference type="AlphaFoldDB" id="A0A518KD17"/>
<dbReference type="RefSeq" id="WP_145115380.1">
    <property type="nucleotide sequence ID" value="NZ_CP036349.1"/>
</dbReference>
<evidence type="ECO:0000313" key="3">
    <source>
        <dbReference type="Proteomes" id="UP000316426"/>
    </source>
</evidence>
<evidence type="ECO:0000313" key="2">
    <source>
        <dbReference type="EMBL" id="QDV75690.1"/>
    </source>
</evidence>
<keyword evidence="3" id="KW-1185">Reference proteome</keyword>
<evidence type="ECO:0000256" key="1">
    <source>
        <dbReference type="SAM" id="MobiDB-lite"/>
    </source>
</evidence>
<dbReference type="EMBL" id="CP036349">
    <property type="protein sequence ID" value="QDV75690.1"/>
    <property type="molecule type" value="Genomic_DNA"/>
</dbReference>
<gene>
    <name evidence="2" type="ORF">Spa11_39100</name>
</gene>
<name>A0A518KD17_9BACT</name>
<sequence length="63" mass="7286">MNTKAPAEEVFAVDTFGQFHPIRLPAEAFETLHQETLDSLREFVKGHRERFPKGPKARKPKPR</sequence>
<protein>
    <submittedName>
        <fullName evidence="2">Uncharacterized protein</fullName>
    </submittedName>
</protein>
<proteinExistence type="predicted"/>